<dbReference type="EMBL" id="MLIS01000002">
    <property type="protein sequence ID" value="OHU76526.1"/>
    <property type="molecule type" value="Genomic_DNA"/>
</dbReference>
<dbReference type="EMBL" id="MLIQ01000006">
    <property type="protein sequence ID" value="OHU60764.1"/>
    <property type="molecule type" value="Genomic_DNA"/>
</dbReference>
<organism evidence="3 4">
    <name type="scientific">Mycobacteroides chelonae</name>
    <name type="common">Mycobacterium chelonae</name>
    <dbReference type="NCBI Taxonomy" id="1774"/>
    <lineage>
        <taxon>Bacteria</taxon>
        <taxon>Bacillati</taxon>
        <taxon>Actinomycetota</taxon>
        <taxon>Actinomycetes</taxon>
        <taxon>Mycobacteriales</taxon>
        <taxon>Mycobacteriaceae</taxon>
        <taxon>Mycobacteroides</taxon>
    </lineage>
</organism>
<name>A0A1S1LZK2_MYCCH</name>
<dbReference type="AlphaFoldDB" id="A0A1S1LZK2"/>
<evidence type="ECO:0000256" key="1">
    <source>
        <dbReference type="ARBA" id="ARBA00023186"/>
    </source>
</evidence>
<dbReference type="InterPro" id="IPR002669">
    <property type="entry name" value="UreD"/>
</dbReference>
<dbReference type="Proteomes" id="UP000180043">
    <property type="component" value="Unassembled WGS sequence"/>
</dbReference>
<dbReference type="GO" id="GO:0016151">
    <property type="term" value="F:nickel cation binding"/>
    <property type="evidence" value="ECO:0007669"/>
    <property type="project" value="InterPro"/>
</dbReference>
<evidence type="ECO:0000313" key="4">
    <source>
        <dbReference type="Proteomes" id="UP000179441"/>
    </source>
</evidence>
<dbReference type="RefSeq" id="WP_057968272.1">
    <property type="nucleotide sequence ID" value="NZ_CP050145.1"/>
</dbReference>
<accession>A0A1S1LZK2</accession>
<evidence type="ECO:0000313" key="3">
    <source>
        <dbReference type="EMBL" id="OHU76526.1"/>
    </source>
</evidence>
<keyword evidence="4" id="KW-1185">Reference proteome</keyword>
<dbReference type="Pfam" id="PF01774">
    <property type="entry name" value="UreD"/>
    <property type="match status" value="1"/>
</dbReference>
<dbReference type="Proteomes" id="UP000179441">
    <property type="component" value="Unassembled WGS sequence"/>
</dbReference>
<reference evidence="4 5" key="1">
    <citation type="submission" date="2016-10" db="EMBL/GenBank/DDBJ databases">
        <title>Evaluation of Human, Veterinary and Environmental Mycobacterium chelonae Isolates by Core Genome Phylogenomic Analysis, Targeted Gene Comparison, and Anti-microbial Susceptibility Patterns: A Tale of Mistaken Identities.</title>
        <authorList>
            <person name="Fogelson S.B."/>
            <person name="Camus A.C."/>
            <person name="Lorenz W."/>
            <person name="Vasireddy R."/>
            <person name="Vasireddy S."/>
            <person name="Smith T."/>
            <person name="Brown-Elliott B.A."/>
            <person name="Wallace R.J.Jr."/>
            <person name="Hasan N.A."/>
            <person name="Reischl U."/>
            <person name="Sanchez S."/>
        </authorList>
    </citation>
    <scope>NUCLEOTIDE SEQUENCE [LARGE SCALE GENOMIC DNA]</scope>
    <source>
        <strain evidence="2 5">15515</strain>
        <strain evidence="3 4">15518</strain>
    </source>
</reference>
<gene>
    <name evidence="2" type="ORF">BKG82_01315</name>
    <name evidence="3" type="ORF">BKG84_20180</name>
</gene>
<protein>
    <submittedName>
        <fullName evidence="3">Urease accessory protein</fullName>
    </submittedName>
</protein>
<evidence type="ECO:0000313" key="5">
    <source>
        <dbReference type="Proteomes" id="UP000180043"/>
    </source>
</evidence>
<sequence>MRTDVEIIAVKGRLPRIRCSGSLQGRLTEADTVHLIGVAASPLGGDEISVRIEVGDGVLLRVRSVAAAVALPGRDTLRSSTAWSCSVAGELDLDPAPTIVAANAVHHSHVTVHGSGSASVRLRERVQIGRAGESSGFWSGELEADIDNRPLLRHRIELGAGSVTDDELGRPLALISELRYPATDSMPPCPADATVLRLAGDATLLTWQGQRLPSD</sequence>
<proteinExistence type="predicted"/>
<keyword evidence="1" id="KW-0143">Chaperone</keyword>
<evidence type="ECO:0000313" key="2">
    <source>
        <dbReference type="EMBL" id="OHU60764.1"/>
    </source>
</evidence>
<comment type="caution">
    <text evidence="3">The sequence shown here is derived from an EMBL/GenBank/DDBJ whole genome shotgun (WGS) entry which is preliminary data.</text>
</comment>